<comment type="caution">
    <text evidence="2">The sequence shown here is derived from an EMBL/GenBank/DDBJ whole genome shotgun (WGS) entry which is preliminary data.</text>
</comment>
<protein>
    <recommendedName>
        <fullName evidence="4">Secreted protein</fullName>
    </recommendedName>
</protein>
<dbReference type="Proteomes" id="UP001189429">
    <property type="component" value="Unassembled WGS sequence"/>
</dbReference>
<keyword evidence="3" id="KW-1185">Reference proteome</keyword>
<gene>
    <name evidence="2" type="ORF">PCOR1329_LOCUS7268</name>
</gene>
<reference evidence="2" key="1">
    <citation type="submission" date="2023-10" db="EMBL/GenBank/DDBJ databases">
        <authorList>
            <person name="Chen Y."/>
            <person name="Shah S."/>
            <person name="Dougan E. K."/>
            <person name="Thang M."/>
            <person name="Chan C."/>
        </authorList>
    </citation>
    <scope>NUCLEOTIDE SEQUENCE [LARGE SCALE GENOMIC DNA]</scope>
</reference>
<dbReference type="EMBL" id="CAUYUJ010001969">
    <property type="protein sequence ID" value="CAK0798550.1"/>
    <property type="molecule type" value="Genomic_DNA"/>
</dbReference>
<sequence length="101" mass="11362">MKTLVSAGMFACCATRLSLVEATTTSLQLVREPNRMPSIAHWNSKACRASANRTKTMPLFRRSVAFIGMKRLSKHPWNPDSWRIEGEKLPQLWLAWGCSAA</sequence>
<accession>A0ABN9Q669</accession>
<feature type="chain" id="PRO_5046104736" description="Secreted protein" evidence="1">
    <location>
        <begin position="23"/>
        <end position="101"/>
    </location>
</feature>
<name>A0ABN9Q669_9DINO</name>
<proteinExistence type="predicted"/>
<evidence type="ECO:0008006" key="4">
    <source>
        <dbReference type="Google" id="ProtNLM"/>
    </source>
</evidence>
<evidence type="ECO:0000313" key="3">
    <source>
        <dbReference type="Proteomes" id="UP001189429"/>
    </source>
</evidence>
<keyword evidence="1" id="KW-0732">Signal</keyword>
<evidence type="ECO:0000313" key="2">
    <source>
        <dbReference type="EMBL" id="CAK0798550.1"/>
    </source>
</evidence>
<feature type="signal peptide" evidence="1">
    <location>
        <begin position="1"/>
        <end position="22"/>
    </location>
</feature>
<evidence type="ECO:0000256" key="1">
    <source>
        <dbReference type="SAM" id="SignalP"/>
    </source>
</evidence>
<organism evidence="2 3">
    <name type="scientific">Prorocentrum cordatum</name>
    <dbReference type="NCBI Taxonomy" id="2364126"/>
    <lineage>
        <taxon>Eukaryota</taxon>
        <taxon>Sar</taxon>
        <taxon>Alveolata</taxon>
        <taxon>Dinophyceae</taxon>
        <taxon>Prorocentrales</taxon>
        <taxon>Prorocentraceae</taxon>
        <taxon>Prorocentrum</taxon>
    </lineage>
</organism>